<dbReference type="AlphaFoldDB" id="A0A1X2I3Q1"/>
<dbReference type="InterPro" id="IPR016064">
    <property type="entry name" value="NAD/diacylglycerol_kinase_sf"/>
</dbReference>
<dbReference type="SUPFAM" id="SSF111331">
    <property type="entry name" value="NAD kinase/diacylglycerol kinase-like"/>
    <property type="match status" value="1"/>
</dbReference>
<sequence>MATLGDIPKGIQDESVNNIQHELHRITLDANSGSRKLHHGISSTSCLTNKAGEVREEAKRIGKTRVKWDNPKSVMIITKPKDISLIPKTRELALWLIETPRYGQSSGITVYVDEKLQYSLSFKYNKIIKYYPNATEKLKFWNPELCAAKPKLFDFIITLGGDGTVLFTSWLFQSYVPPVIPFHLGSLGFLTPFNFSKYDRYLSRAMENGVRINLRGRLTCTVYRRVPLSEYEAGGADCMAIKLRNIKRNSKTGKIAVGGWCKDNNNIIHAAKKNKVNKFGEMDGDDDGTCGTSDSPVEKDDDDDDDDDDDNDDGFDEHRQIPCFTTVPTEQYEVINELVVDRGPSPYVSLLELFGNNKHLTTVQADGLAISTPTGSTAYSLSAGGSLTHPEIHAILITPICPHTLSFRSTLVPDSMELRICVPYNSRNTAWAGFDGRGRVELKQGDHIKVTASKHPFPTVCKDDQTADWFGSVQNCLHWNKRPRQKSFAVVESNSKSRSTVSPHPRNATPNYLHRDSPRHQGPTTTSSSSSSSISTPQRLTSPGGVSPSSPSENGHDEVFGVFSDNDHRRRGTGGRNSNSEAESSSTYGSPPTEDDDKDSSASGMETDDEDEDDDLSDDNLELEPTSTAEENGRRLTKGLQGWTDDEITKGRVKVAFSKLGTTDNAYG</sequence>
<evidence type="ECO:0000256" key="2">
    <source>
        <dbReference type="ARBA" id="ARBA00022679"/>
    </source>
</evidence>
<dbReference type="GO" id="GO:0019674">
    <property type="term" value="P:NAD+ metabolic process"/>
    <property type="evidence" value="ECO:0007669"/>
    <property type="project" value="InterPro"/>
</dbReference>
<organism evidence="7 8">
    <name type="scientific">Absidia repens</name>
    <dbReference type="NCBI Taxonomy" id="90262"/>
    <lineage>
        <taxon>Eukaryota</taxon>
        <taxon>Fungi</taxon>
        <taxon>Fungi incertae sedis</taxon>
        <taxon>Mucoromycota</taxon>
        <taxon>Mucoromycotina</taxon>
        <taxon>Mucoromycetes</taxon>
        <taxon>Mucorales</taxon>
        <taxon>Cunninghamellaceae</taxon>
        <taxon>Absidia</taxon>
    </lineage>
</organism>
<reference evidence="7 8" key="1">
    <citation type="submission" date="2016-07" db="EMBL/GenBank/DDBJ databases">
        <title>Pervasive Adenine N6-methylation of Active Genes in Fungi.</title>
        <authorList>
            <consortium name="DOE Joint Genome Institute"/>
            <person name="Mondo S.J."/>
            <person name="Dannebaum R.O."/>
            <person name="Kuo R.C."/>
            <person name="Labutti K."/>
            <person name="Haridas S."/>
            <person name="Kuo A."/>
            <person name="Salamov A."/>
            <person name="Ahrendt S.R."/>
            <person name="Lipzen A."/>
            <person name="Sullivan W."/>
            <person name="Andreopoulos W.B."/>
            <person name="Clum A."/>
            <person name="Lindquist E."/>
            <person name="Daum C."/>
            <person name="Ramamoorthy G.K."/>
            <person name="Gryganskyi A."/>
            <person name="Culley D."/>
            <person name="Magnuson J.K."/>
            <person name="James T.Y."/>
            <person name="O'Malley M.A."/>
            <person name="Stajich J.E."/>
            <person name="Spatafora J.W."/>
            <person name="Visel A."/>
            <person name="Grigoriev I.V."/>
        </authorList>
    </citation>
    <scope>NUCLEOTIDE SEQUENCE [LARGE SCALE GENOMIC DNA]</scope>
    <source>
        <strain evidence="7 8">NRRL 1336</strain>
    </source>
</reference>
<keyword evidence="2" id="KW-0808">Transferase</keyword>
<comment type="similarity">
    <text evidence="1">Belongs to the NAD kinase family.</text>
</comment>
<feature type="region of interest" description="Disordered" evidence="6">
    <location>
        <begin position="488"/>
        <end position="647"/>
    </location>
</feature>
<feature type="compositionally biased region" description="Acidic residues" evidence="6">
    <location>
        <begin position="299"/>
        <end position="315"/>
    </location>
</feature>
<gene>
    <name evidence="7" type="ORF">BCR42DRAFT_141763</name>
</gene>
<feature type="region of interest" description="Disordered" evidence="6">
    <location>
        <begin position="278"/>
        <end position="319"/>
    </location>
</feature>
<evidence type="ECO:0000256" key="1">
    <source>
        <dbReference type="ARBA" id="ARBA00010995"/>
    </source>
</evidence>
<evidence type="ECO:0000256" key="4">
    <source>
        <dbReference type="ARBA" id="ARBA00022857"/>
    </source>
</evidence>
<keyword evidence="8" id="KW-1185">Reference proteome</keyword>
<evidence type="ECO:0000256" key="5">
    <source>
        <dbReference type="ARBA" id="ARBA00023027"/>
    </source>
</evidence>
<keyword evidence="5" id="KW-0520">NAD</keyword>
<dbReference type="Proteomes" id="UP000193560">
    <property type="component" value="Unassembled WGS sequence"/>
</dbReference>
<keyword evidence="3 7" id="KW-0418">Kinase</keyword>
<dbReference type="STRING" id="90262.A0A1X2I3Q1"/>
<feature type="compositionally biased region" description="Polar residues" evidence="6">
    <location>
        <begin position="577"/>
        <end position="590"/>
    </location>
</feature>
<dbReference type="InterPro" id="IPR002504">
    <property type="entry name" value="NADK"/>
</dbReference>
<proteinExistence type="inferred from homology"/>
<feature type="compositionally biased region" description="Polar residues" evidence="6">
    <location>
        <begin position="492"/>
        <end position="502"/>
    </location>
</feature>
<dbReference type="PANTHER" id="PTHR20275:SF0">
    <property type="entry name" value="NAD KINASE"/>
    <property type="match status" value="1"/>
</dbReference>
<dbReference type="Gene3D" id="3.40.50.10330">
    <property type="entry name" value="Probable inorganic polyphosphate/atp-NAD kinase, domain 1"/>
    <property type="match status" value="2"/>
</dbReference>
<comment type="caution">
    <text evidence="7">The sequence shown here is derived from an EMBL/GenBank/DDBJ whole genome shotgun (WGS) entry which is preliminary data.</text>
</comment>
<name>A0A1X2I3Q1_9FUNG</name>
<dbReference type="HAMAP" id="MF_00361">
    <property type="entry name" value="NAD_kinase"/>
    <property type="match status" value="1"/>
</dbReference>
<dbReference type="GO" id="GO:0003951">
    <property type="term" value="F:NAD+ kinase activity"/>
    <property type="evidence" value="ECO:0007669"/>
    <property type="project" value="InterPro"/>
</dbReference>
<dbReference type="GO" id="GO:0006741">
    <property type="term" value="P:NADP+ biosynthetic process"/>
    <property type="evidence" value="ECO:0007669"/>
    <property type="project" value="InterPro"/>
</dbReference>
<dbReference type="Pfam" id="PF20143">
    <property type="entry name" value="NAD_kinase_C"/>
    <property type="match status" value="1"/>
</dbReference>
<feature type="compositionally biased region" description="Acidic residues" evidence="6">
    <location>
        <begin position="606"/>
        <end position="622"/>
    </location>
</feature>
<dbReference type="PANTHER" id="PTHR20275">
    <property type="entry name" value="NAD KINASE"/>
    <property type="match status" value="1"/>
</dbReference>
<dbReference type="OrthoDB" id="24581at2759"/>
<keyword evidence="4" id="KW-0521">NADP</keyword>
<dbReference type="Pfam" id="PF01513">
    <property type="entry name" value="NAD_kinase"/>
    <property type="match status" value="1"/>
</dbReference>
<evidence type="ECO:0000313" key="7">
    <source>
        <dbReference type="EMBL" id="ORZ08673.1"/>
    </source>
</evidence>
<protein>
    <submittedName>
        <fullName evidence="7">ATP-NAD kinase-like domain-containing protein</fullName>
    </submittedName>
</protein>
<dbReference type="Gene3D" id="2.60.200.30">
    <property type="entry name" value="Probable inorganic polyphosphate/atp-NAD kinase, domain 2"/>
    <property type="match status" value="1"/>
</dbReference>
<feature type="compositionally biased region" description="Low complexity" evidence="6">
    <location>
        <begin position="524"/>
        <end position="552"/>
    </location>
</feature>
<evidence type="ECO:0000256" key="6">
    <source>
        <dbReference type="SAM" id="MobiDB-lite"/>
    </source>
</evidence>
<evidence type="ECO:0000313" key="8">
    <source>
        <dbReference type="Proteomes" id="UP000193560"/>
    </source>
</evidence>
<evidence type="ECO:0000256" key="3">
    <source>
        <dbReference type="ARBA" id="ARBA00022777"/>
    </source>
</evidence>
<dbReference type="InterPro" id="IPR017438">
    <property type="entry name" value="ATP-NAD_kinase_N"/>
</dbReference>
<dbReference type="EMBL" id="MCGE01000030">
    <property type="protein sequence ID" value="ORZ08673.1"/>
    <property type="molecule type" value="Genomic_DNA"/>
</dbReference>
<accession>A0A1X2I3Q1</accession>
<dbReference type="InterPro" id="IPR017437">
    <property type="entry name" value="ATP-NAD_kinase_PpnK-typ_C"/>
</dbReference>